<sequence length="207" mass="22461">MAYLDGSADRTVIHLLSSVSHFNGCSTSDLQPLVLTYYRPLSMQSLNDYLVHYLNSEPLWSFQQSVQRDALLALPLTELRLVVPITHRDSKDSAIHFIVSAGNAILSNHLHYIAAANDIKPQCGPTSPVAVTRISHAGGLVNSPVKYLIIDDATLFDISSLSSVWNMLARDEVSIIVLGSFEPFPSASARSLYLCGGISSRAISCAS</sequence>
<evidence type="ECO:0000313" key="1">
    <source>
        <dbReference type="EMBL" id="KAE9404223.1"/>
    </source>
</evidence>
<accession>A0A6A4I2P2</accession>
<evidence type="ECO:0000313" key="2">
    <source>
        <dbReference type="Proteomes" id="UP000799118"/>
    </source>
</evidence>
<name>A0A6A4I2P2_9AGAR</name>
<reference evidence="1" key="1">
    <citation type="journal article" date="2019" name="Environ. Microbiol.">
        <title>Fungal ecological strategies reflected in gene transcription - a case study of two litter decomposers.</title>
        <authorList>
            <person name="Barbi F."/>
            <person name="Kohler A."/>
            <person name="Barry K."/>
            <person name="Baskaran P."/>
            <person name="Daum C."/>
            <person name="Fauchery L."/>
            <person name="Ihrmark K."/>
            <person name="Kuo A."/>
            <person name="LaButti K."/>
            <person name="Lipzen A."/>
            <person name="Morin E."/>
            <person name="Grigoriev I.V."/>
            <person name="Henrissat B."/>
            <person name="Lindahl B."/>
            <person name="Martin F."/>
        </authorList>
    </citation>
    <scope>NUCLEOTIDE SEQUENCE</scope>
    <source>
        <strain evidence="1">JB14</strain>
    </source>
</reference>
<gene>
    <name evidence="1" type="ORF">BT96DRAFT_989501</name>
</gene>
<dbReference type="EMBL" id="ML769418">
    <property type="protein sequence ID" value="KAE9404223.1"/>
    <property type="molecule type" value="Genomic_DNA"/>
</dbReference>
<organism evidence="1 2">
    <name type="scientific">Gymnopus androsaceus JB14</name>
    <dbReference type="NCBI Taxonomy" id="1447944"/>
    <lineage>
        <taxon>Eukaryota</taxon>
        <taxon>Fungi</taxon>
        <taxon>Dikarya</taxon>
        <taxon>Basidiomycota</taxon>
        <taxon>Agaricomycotina</taxon>
        <taxon>Agaricomycetes</taxon>
        <taxon>Agaricomycetidae</taxon>
        <taxon>Agaricales</taxon>
        <taxon>Marasmiineae</taxon>
        <taxon>Omphalotaceae</taxon>
        <taxon>Gymnopus</taxon>
    </lineage>
</organism>
<dbReference type="Proteomes" id="UP000799118">
    <property type="component" value="Unassembled WGS sequence"/>
</dbReference>
<keyword evidence="2" id="KW-1185">Reference proteome</keyword>
<dbReference type="AlphaFoldDB" id="A0A6A4I2P2"/>
<proteinExistence type="predicted"/>
<protein>
    <submittedName>
        <fullName evidence="1">Uncharacterized protein</fullName>
    </submittedName>
</protein>